<sequence>MNLGITSWGITYQMQNNEDGDGDDSKDVDEDVKGNGEWRTLMMMVLMMIILMMMRMLTVMTRRMFVMKIKSVLTQKGLMIFCETFYISDGVHPQLSSRNQTIHEMPTGKICVYTRFFEYSKFRFPFSTFLVNVLRYYRINLSQLSLIAAAKVYFFEILCRVHGVEPTVGLFRCFYVNSKNKGWMSFSKRPDSDAVCYTKPLDSLKCWNDHFFWVNSFSCPVSFSRHTGKTVSGDPFPKSREFRADDYVVLVAYPAPFRKYPKPFFCLIGMSRNYTLDEDTYPTFLLDDVTGHVVSLLLVSLTGVESELEASVERSDYGTSSGTVNAGKCPSNLKELLASSILNVESGVEIVATLPFVTSSVSATPEHESGVPADSVTWQYIRLIGASERFVVSLDSSQHSITNAFEAEGDSIIRSVVVSPVMTEVVISTYVASIPSASAPEPSTKVITLVYASMFHDSESTGTVRPDAAGFSHVLEKELLMGSQEDDSKSLYNVFVPRWNILNDALLDNLDASREFIDHLAPLLLFARRLEFKFEKKSSLLKAKDDKVKGLKVRLILKETKAAEAIRLRAKVSKFEVTEKSLQDETNTLKEHNTLFEKEQNALDAKMTDLKASGVHKMETSSFKLQDKVKVYENCMEQLERFQDDQMKVVYDKFDQLYTDFVEMSLHLEERLYPYLLTTIFCCRWLLAQGMQNGLSVGITHGKEGRLLTDVAAHNPSAEADYIFALQKLQNVNFSLLAELKYNKDASVKIVMDIIHLEEPLAEKLGLKEFQLTGTKSTSDIVSTAANTIMALSTTLASTRTVPPITIEDYEVMGTDGPEDAQGSGQGKVASIPNTVEFKKELLDTTLECNPPS</sequence>
<feature type="transmembrane region" description="Helical" evidence="1">
    <location>
        <begin position="41"/>
        <end position="60"/>
    </location>
</feature>
<keyword evidence="1" id="KW-1133">Transmembrane helix</keyword>
<evidence type="ECO:0000313" key="3">
    <source>
        <dbReference type="EMBL" id="GEU36919.1"/>
    </source>
</evidence>
<dbReference type="Pfam" id="PF04195">
    <property type="entry name" value="Transposase_28"/>
    <property type="match status" value="1"/>
</dbReference>
<reference evidence="3" key="1">
    <citation type="journal article" date="2019" name="Sci. Rep.">
        <title>Draft genome of Tanacetum cinerariifolium, the natural source of mosquito coil.</title>
        <authorList>
            <person name="Yamashiro T."/>
            <person name="Shiraishi A."/>
            <person name="Satake H."/>
            <person name="Nakayama K."/>
        </authorList>
    </citation>
    <scope>NUCLEOTIDE SEQUENCE</scope>
</reference>
<feature type="domain" description="Transposase (putative) gypsy type" evidence="2">
    <location>
        <begin position="111"/>
        <end position="176"/>
    </location>
</feature>
<evidence type="ECO:0000256" key="1">
    <source>
        <dbReference type="SAM" id="Phobius"/>
    </source>
</evidence>
<name>A0A6L2JJK8_TANCI</name>
<dbReference type="EMBL" id="BKCJ010000866">
    <property type="protein sequence ID" value="GEU36919.1"/>
    <property type="molecule type" value="Genomic_DNA"/>
</dbReference>
<dbReference type="PANTHER" id="PTHR31099">
    <property type="entry name" value="OS06G0165300 PROTEIN"/>
    <property type="match status" value="1"/>
</dbReference>
<dbReference type="AlphaFoldDB" id="A0A6L2JJK8"/>
<dbReference type="InterPro" id="IPR007321">
    <property type="entry name" value="Transposase_28"/>
</dbReference>
<gene>
    <name evidence="3" type="ORF">Tci_008897</name>
</gene>
<keyword evidence="1" id="KW-0812">Transmembrane</keyword>
<evidence type="ECO:0000259" key="2">
    <source>
        <dbReference type="Pfam" id="PF04195"/>
    </source>
</evidence>
<dbReference type="PANTHER" id="PTHR31099:SF41">
    <property type="entry name" value="TRANSPOSASE (PUTATIVE), GYPSY TYPE-RELATED"/>
    <property type="match status" value="1"/>
</dbReference>
<keyword evidence="1" id="KW-0472">Membrane</keyword>
<protein>
    <recommendedName>
        <fullName evidence="2">Transposase (putative) gypsy type domain-containing protein</fullName>
    </recommendedName>
</protein>
<organism evidence="3">
    <name type="scientific">Tanacetum cinerariifolium</name>
    <name type="common">Dalmatian daisy</name>
    <name type="synonym">Chrysanthemum cinerariifolium</name>
    <dbReference type="NCBI Taxonomy" id="118510"/>
    <lineage>
        <taxon>Eukaryota</taxon>
        <taxon>Viridiplantae</taxon>
        <taxon>Streptophyta</taxon>
        <taxon>Embryophyta</taxon>
        <taxon>Tracheophyta</taxon>
        <taxon>Spermatophyta</taxon>
        <taxon>Magnoliopsida</taxon>
        <taxon>eudicotyledons</taxon>
        <taxon>Gunneridae</taxon>
        <taxon>Pentapetalae</taxon>
        <taxon>asterids</taxon>
        <taxon>campanulids</taxon>
        <taxon>Asterales</taxon>
        <taxon>Asteraceae</taxon>
        <taxon>Asteroideae</taxon>
        <taxon>Anthemideae</taxon>
        <taxon>Anthemidinae</taxon>
        <taxon>Tanacetum</taxon>
    </lineage>
</organism>
<proteinExistence type="predicted"/>
<comment type="caution">
    <text evidence="3">The sequence shown here is derived from an EMBL/GenBank/DDBJ whole genome shotgun (WGS) entry which is preliminary data.</text>
</comment>
<accession>A0A6L2JJK8</accession>